<keyword evidence="2" id="KW-0472">Membrane</keyword>
<gene>
    <name evidence="3" type="ORF">UR19_C0002G0008</name>
</gene>
<evidence type="ECO:0000313" key="3">
    <source>
        <dbReference type="EMBL" id="KKP30487.1"/>
    </source>
</evidence>
<dbReference type="EMBL" id="LBOG01000002">
    <property type="protein sequence ID" value="KKP30487.1"/>
    <property type="molecule type" value="Genomic_DNA"/>
</dbReference>
<proteinExistence type="predicted"/>
<organism evidence="3 4">
    <name type="scientific">Candidatus Nomurabacteria bacterium GW2011_GWF1_31_48</name>
    <dbReference type="NCBI Taxonomy" id="1618767"/>
    <lineage>
        <taxon>Bacteria</taxon>
        <taxon>Candidatus Nomuraibacteriota</taxon>
    </lineage>
</organism>
<sequence length="125" mass="15019">MRNFQKRGKLKNIMQSTPFLIFLGFFIVIFFFSIFNFMNKMEETRKNRETVEQKIKELEESKEKLDLKILKLNTERGVEENIREKFGLAKEGENMILVVEEIEPEIVEKKIESSGFWSFLRNLFK</sequence>
<dbReference type="AlphaFoldDB" id="A0A0G0BHG6"/>
<evidence type="ECO:0008006" key="5">
    <source>
        <dbReference type="Google" id="ProtNLM"/>
    </source>
</evidence>
<feature type="transmembrane region" description="Helical" evidence="2">
    <location>
        <begin position="20"/>
        <end position="38"/>
    </location>
</feature>
<dbReference type="Pfam" id="PF04977">
    <property type="entry name" value="DivIC"/>
    <property type="match status" value="1"/>
</dbReference>
<dbReference type="InterPro" id="IPR007060">
    <property type="entry name" value="FtsL/DivIC"/>
</dbReference>
<dbReference type="Proteomes" id="UP000034934">
    <property type="component" value="Unassembled WGS sequence"/>
</dbReference>
<keyword evidence="2" id="KW-1133">Transmembrane helix</keyword>
<keyword evidence="1" id="KW-0175">Coiled coil</keyword>
<evidence type="ECO:0000256" key="2">
    <source>
        <dbReference type="SAM" id="Phobius"/>
    </source>
</evidence>
<evidence type="ECO:0000313" key="4">
    <source>
        <dbReference type="Proteomes" id="UP000034934"/>
    </source>
</evidence>
<accession>A0A0G0BHG6</accession>
<reference evidence="3 4" key="1">
    <citation type="journal article" date="2015" name="Nature">
        <title>rRNA introns, odd ribosomes, and small enigmatic genomes across a large radiation of phyla.</title>
        <authorList>
            <person name="Brown C.T."/>
            <person name="Hug L.A."/>
            <person name="Thomas B.C."/>
            <person name="Sharon I."/>
            <person name="Castelle C.J."/>
            <person name="Singh A."/>
            <person name="Wilkins M.J."/>
            <person name="Williams K.H."/>
            <person name="Banfield J.F."/>
        </authorList>
    </citation>
    <scope>NUCLEOTIDE SEQUENCE [LARGE SCALE GENOMIC DNA]</scope>
</reference>
<evidence type="ECO:0000256" key="1">
    <source>
        <dbReference type="SAM" id="Coils"/>
    </source>
</evidence>
<feature type="coiled-coil region" evidence="1">
    <location>
        <begin position="41"/>
        <end position="75"/>
    </location>
</feature>
<comment type="caution">
    <text evidence="3">The sequence shown here is derived from an EMBL/GenBank/DDBJ whole genome shotgun (WGS) entry which is preliminary data.</text>
</comment>
<protein>
    <recommendedName>
        <fullName evidence="5">Septum formation initiator</fullName>
    </recommendedName>
</protein>
<name>A0A0G0BHG6_9BACT</name>
<keyword evidence="2" id="KW-0812">Transmembrane</keyword>